<evidence type="ECO:0008006" key="4">
    <source>
        <dbReference type="Google" id="ProtNLM"/>
    </source>
</evidence>
<evidence type="ECO:0000313" key="2">
    <source>
        <dbReference type="EMBL" id="QYN51950.1"/>
    </source>
</evidence>
<keyword evidence="1" id="KW-1133">Transmembrane helix</keyword>
<dbReference type="EMBL" id="CP048268">
    <property type="protein sequence ID" value="QYN51950.1"/>
    <property type="molecule type" value="Genomic_DNA"/>
</dbReference>
<gene>
    <name evidence="2" type="ORF">GYM71_00265</name>
</gene>
<keyword evidence="1" id="KW-0812">Transmembrane</keyword>
<keyword evidence="1" id="KW-0472">Membrane</keyword>
<evidence type="ECO:0000313" key="3">
    <source>
        <dbReference type="Proteomes" id="UP000826550"/>
    </source>
</evidence>
<sequence length="121" mass="14543">MNKGHKFTYILSVLIALLVSYLWYFFHSELYISYELDYQVNAMIKNHDIKKMRAVSKDKKIYTFLVHLNKNDSCQNTSDYQGGTQNIYWYGTEIKKKAIGVDMKKENNIYWKVDKLYFTKR</sequence>
<feature type="transmembrane region" description="Helical" evidence="1">
    <location>
        <begin position="7"/>
        <end position="26"/>
    </location>
</feature>
<reference evidence="2 3" key="1">
    <citation type="submission" date="2020-01" db="EMBL/GenBank/DDBJ databases">
        <title>Vast differences in strain-level diversity in the gut microbiota of two closely related honey bee species.</title>
        <authorList>
            <person name="Ellegaard K.M."/>
            <person name="Suenami S."/>
            <person name="Miyazaki R."/>
            <person name="Engel P."/>
        </authorList>
    </citation>
    <scope>NUCLEOTIDE SEQUENCE [LARGE SCALE GENOMIC DNA]</scope>
    <source>
        <strain evidence="2 3">ESL0416</strain>
    </source>
</reference>
<organism evidence="2 3">
    <name type="scientific">Lactobacillus panisapium</name>
    <dbReference type="NCBI Taxonomy" id="2012495"/>
    <lineage>
        <taxon>Bacteria</taxon>
        <taxon>Bacillati</taxon>
        <taxon>Bacillota</taxon>
        <taxon>Bacilli</taxon>
        <taxon>Lactobacillales</taxon>
        <taxon>Lactobacillaceae</taxon>
        <taxon>Lactobacillus</taxon>
    </lineage>
</organism>
<protein>
    <recommendedName>
        <fullName evidence="4">DUF3139 domain-containing protein</fullName>
    </recommendedName>
</protein>
<keyword evidence="3" id="KW-1185">Reference proteome</keyword>
<accession>A0ABX8W6S6</accession>
<name>A0ABX8W6S6_9LACO</name>
<evidence type="ECO:0000256" key="1">
    <source>
        <dbReference type="SAM" id="Phobius"/>
    </source>
</evidence>
<proteinExistence type="predicted"/>
<dbReference type="RefSeq" id="WP_220220457.1">
    <property type="nucleotide sequence ID" value="NZ_CP048268.1"/>
</dbReference>
<dbReference type="Proteomes" id="UP000826550">
    <property type="component" value="Chromosome"/>
</dbReference>